<evidence type="ECO:0000256" key="5">
    <source>
        <dbReference type="SAM" id="MobiDB-lite"/>
    </source>
</evidence>
<sequence length="406" mass="47184">MASMKKIPANNKQGYKWVCTKDGPPDPVTGKRKQIMRRGNTQKEAEARVDKVIKDLKEHGIDHQVIKNKSFDMVSLEWLDSYSRSAVKKSTIRLRKNSITVLNKYIKSVNIEKITHKTHQGILNDLDDQGFSRSHIEGTHVTANLIYKYAIREKYIKDNPAAGAVIPTKTMTVEEIENAPIEQSYLEENELTEFLEAVIKYGLPDDKEMFYLLAFTGMRSGEMIALKETDFFFDTNKFRITKTLYNPDNNKMKYELTPPKTTKSIRTNDLDPLVAKIIEEHIKRKRKIRLAVKNFNPDYHDEKFVFCDDDGYPYIQKTVIRRMDRILRKTSIIKKATPHIFRHTHISMMAAAEVDLITIMKRVGHDDPKTTLKIYTHVTEKMNKNATDKVNLHFSDILKKPFLQEM</sequence>
<dbReference type="RefSeq" id="WP_236342502.1">
    <property type="nucleotide sequence ID" value="NZ_CAKMMF010000011.1"/>
</dbReference>
<dbReference type="SUPFAM" id="SSF56349">
    <property type="entry name" value="DNA breaking-rejoining enzymes"/>
    <property type="match status" value="1"/>
</dbReference>
<dbReference type="EMBL" id="CAKMMF010000011">
    <property type="protein sequence ID" value="CAH1205853.1"/>
    <property type="molecule type" value="Genomic_DNA"/>
</dbReference>
<dbReference type="InterPro" id="IPR011010">
    <property type="entry name" value="DNA_brk_join_enz"/>
</dbReference>
<organism evidence="8 9">
    <name type="scientific">Paenibacillus plantiphilus</name>
    <dbReference type="NCBI Taxonomy" id="2905650"/>
    <lineage>
        <taxon>Bacteria</taxon>
        <taxon>Bacillati</taxon>
        <taxon>Bacillota</taxon>
        <taxon>Bacilli</taxon>
        <taxon>Bacillales</taxon>
        <taxon>Paenibacillaceae</taxon>
        <taxon>Paenibacillus</taxon>
    </lineage>
</organism>
<dbReference type="Gene3D" id="1.10.443.10">
    <property type="entry name" value="Intergrase catalytic core"/>
    <property type="match status" value="1"/>
</dbReference>
<dbReference type="PANTHER" id="PTHR30349">
    <property type="entry name" value="PHAGE INTEGRASE-RELATED"/>
    <property type="match status" value="1"/>
</dbReference>
<accession>A0ABM9C9B1</accession>
<evidence type="ECO:0000256" key="4">
    <source>
        <dbReference type="PROSITE-ProRule" id="PRU01248"/>
    </source>
</evidence>
<dbReference type="PANTHER" id="PTHR30349:SF64">
    <property type="entry name" value="PROPHAGE INTEGRASE INTD-RELATED"/>
    <property type="match status" value="1"/>
</dbReference>
<dbReference type="PROSITE" id="PS51898">
    <property type="entry name" value="TYR_RECOMBINASE"/>
    <property type="match status" value="1"/>
</dbReference>
<evidence type="ECO:0000256" key="1">
    <source>
        <dbReference type="ARBA" id="ARBA00008857"/>
    </source>
</evidence>
<evidence type="ECO:0000259" key="7">
    <source>
        <dbReference type="PROSITE" id="PS51900"/>
    </source>
</evidence>
<feature type="domain" description="Core-binding (CB)" evidence="7">
    <location>
        <begin position="73"/>
        <end position="151"/>
    </location>
</feature>
<gene>
    <name evidence="8" type="primary">xerC_3</name>
    <name evidence="8" type="ORF">PAECIP111893_02438</name>
</gene>
<dbReference type="InterPro" id="IPR002104">
    <property type="entry name" value="Integrase_catalytic"/>
</dbReference>
<evidence type="ECO:0000256" key="2">
    <source>
        <dbReference type="ARBA" id="ARBA00023125"/>
    </source>
</evidence>
<dbReference type="Pfam" id="PF00589">
    <property type="entry name" value="Phage_integrase"/>
    <property type="match status" value="1"/>
</dbReference>
<keyword evidence="3" id="KW-0233">DNA recombination</keyword>
<dbReference type="InterPro" id="IPR050090">
    <property type="entry name" value="Tyrosine_recombinase_XerCD"/>
</dbReference>
<keyword evidence="2 4" id="KW-0238">DNA-binding</keyword>
<reference evidence="8" key="1">
    <citation type="submission" date="2022-01" db="EMBL/GenBank/DDBJ databases">
        <authorList>
            <person name="Criscuolo A."/>
        </authorList>
    </citation>
    <scope>NUCLEOTIDE SEQUENCE</scope>
    <source>
        <strain evidence="8">CIP111893</strain>
    </source>
</reference>
<evidence type="ECO:0000313" key="8">
    <source>
        <dbReference type="EMBL" id="CAH1205853.1"/>
    </source>
</evidence>
<dbReference type="Gene3D" id="1.10.150.130">
    <property type="match status" value="1"/>
</dbReference>
<proteinExistence type="inferred from homology"/>
<evidence type="ECO:0000256" key="3">
    <source>
        <dbReference type="ARBA" id="ARBA00023172"/>
    </source>
</evidence>
<dbReference type="InterPro" id="IPR013762">
    <property type="entry name" value="Integrase-like_cat_sf"/>
</dbReference>
<dbReference type="CDD" id="cd01189">
    <property type="entry name" value="INT_ICEBs1_C_like"/>
    <property type="match status" value="1"/>
</dbReference>
<dbReference type="Proteomes" id="UP000838686">
    <property type="component" value="Unassembled WGS sequence"/>
</dbReference>
<dbReference type="InterPro" id="IPR010998">
    <property type="entry name" value="Integrase_recombinase_N"/>
</dbReference>
<feature type="region of interest" description="Disordered" evidence="5">
    <location>
        <begin position="1"/>
        <end position="30"/>
    </location>
</feature>
<name>A0ABM9C9B1_9BACL</name>
<feature type="domain" description="Tyr recombinase" evidence="6">
    <location>
        <begin position="181"/>
        <end position="388"/>
    </location>
</feature>
<protein>
    <submittedName>
        <fullName evidence="8">Tyrosine recombinase XerC</fullName>
    </submittedName>
</protein>
<evidence type="ECO:0000259" key="6">
    <source>
        <dbReference type="PROSITE" id="PS51898"/>
    </source>
</evidence>
<dbReference type="InterPro" id="IPR044068">
    <property type="entry name" value="CB"/>
</dbReference>
<keyword evidence="9" id="KW-1185">Reference proteome</keyword>
<comment type="similarity">
    <text evidence="1">Belongs to the 'phage' integrase family.</text>
</comment>
<evidence type="ECO:0000313" key="9">
    <source>
        <dbReference type="Proteomes" id="UP000838686"/>
    </source>
</evidence>
<dbReference type="PROSITE" id="PS51900">
    <property type="entry name" value="CB"/>
    <property type="match status" value="1"/>
</dbReference>
<comment type="caution">
    <text evidence="8">The sequence shown here is derived from an EMBL/GenBank/DDBJ whole genome shotgun (WGS) entry which is preliminary data.</text>
</comment>